<evidence type="ECO:0000256" key="5">
    <source>
        <dbReference type="SAM" id="MobiDB-lite"/>
    </source>
</evidence>
<dbReference type="Proteomes" id="UP001597018">
    <property type="component" value="Unassembled WGS sequence"/>
</dbReference>
<dbReference type="InterPro" id="IPR050109">
    <property type="entry name" value="HTH-type_TetR-like_transc_reg"/>
</dbReference>
<evidence type="ECO:0000259" key="6">
    <source>
        <dbReference type="PROSITE" id="PS50977"/>
    </source>
</evidence>
<dbReference type="Pfam" id="PF17754">
    <property type="entry name" value="TetR_C_14"/>
    <property type="match status" value="1"/>
</dbReference>
<evidence type="ECO:0000256" key="4">
    <source>
        <dbReference type="PROSITE-ProRule" id="PRU00335"/>
    </source>
</evidence>
<accession>A0ABW3FY77</accession>
<evidence type="ECO:0000256" key="2">
    <source>
        <dbReference type="ARBA" id="ARBA00023125"/>
    </source>
</evidence>
<dbReference type="InterPro" id="IPR009057">
    <property type="entry name" value="Homeodomain-like_sf"/>
</dbReference>
<gene>
    <name evidence="7" type="ORF">ACFQ16_24150</name>
</gene>
<proteinExistence type="predicted"/>
<keyword evidence="3" id="KW-0804">Transcription</keyword>
<feature type="domain" description="HTH tetR-type" evidence="6">
    <location>
        <begin position="23"/>
        <end position="83"/>
    </location>
</feature>
<dbReference type="Gene3D" id="1.10.357.10">
    <property type="entry name" value="Tetracycline Repressor, domain 2"/>
    <property type="match status" value="1"/>
</dbReference>
<organism evidence="7 8">
    <name type="scientific">Saccharopolyspora rosea</name>
    <dbReference type="NCBI Taxonomy" id="524884"/>
    <lineage>
        <taxon>Bacteria</taxon>
        <taxon>Bacillati</taxon>
        <taxon>Actinomycetota</taxon>
        <taxon>Actinomycetes</taxon>
        <taxon>Pseudonocardiales</taxon>
        <taxon>Pseudonocardiaceae</taxon>
        <taxon>Saccharopolyspora</taxon>
    </lineage>
</organism>
<evidence type="ECO:0000256" key="1">
    <source>
        <dbReference type="ARBA" id="ARBA00023015"/>
    </source>
</evidence>
<dbReference type="EMBL" id="JBHTIW010000025">
    <property type="protein sequence ID" value="MFD0922852.1"/>
    <property type="molecule type" value="Genomic_DNA"/>
</dbReference>
<protein>
    <submittedName>
        <fullName evidence="7">TetR/AcrR family transcriptional regulator</fullName>
    </submittedName>
</protein>
<feature type="compositionally biased region" description="Low complexity" evidence="5">
    <location>
        <begin position="1"/>
        <end position="14"/>
    </location>
</feature>
<dbReference type="PROSITE" id="PS01081">
    <property type="entry name" value="HTH_TETR_1"/>
    <property type="match status" value="1"/>
</dbReference>
<sequence length="207" mass="22718">MAKTTATRAATTDAGGLRQRKKRQTRQALQQAAVQLFGERGPEAVTVDDICTRAQVSPRTFFNYFTSKEEVLVPWDPETVDTTPERIAAQPGPDLPLRAVHTVLGELIDTAMVGPTWRDQARLLRTHPELLRRVVAASRALEAALAEGLARRLGTGVDEPYVRLLSATAITAMRIAIQTWQESDSGTDLHDYLDSAFARLGRGLSPD</sequence>
<evidence type="ECO:0000313" key="8">
    <source>
        <dbReference type="Proteomes" id="UP001597018"/>
    </source>
</evidence>
<evidence type="ECO:0000313" key="7">
    <source>
        <dbReference type="EMBL" id="MFD0922852.1"/>
    </source>
</evidence>
<reference evidence="8" key="1">
    <citation type="journal article" date="2019" name="Int. J. Syst. Evol. Microbiol.">
        <title>The Global Catalogue of Microorganisms (GCM) 10K type strain sequencing project: providing services to taxonomists for standard genome sequencing and annotation.</title>
        <authorList>
            <consortium name="The Broad Institute Genomics Platform"/>
            <consortium name="The Broad Institute Genome Sequencing Center for Infectious Disease"/>
            <person name="Wu L."/>
            <person name="Ma J."/>
        </authorList>
    </citation>
    <scope>NUCLEOTIDE SEQUENCE [LARGE SCALE GENOMIC DNA]</scope>
    <source>
        <strain evidence="8">CCUG 56401</strain>
    </source>
</reference>
<dbReference type="InterPro" id="IPR041347">
    <property type="entry name" value="MftR_C"/>
</dbReference>
<dbReference type="PROSITE" id="PS50977">
    <property type="entry name" value="HTH_TETR_2"/>
    <property type="match status" value="1"/>
</dbReference>
<comment type="caution">
    <text evidence="7">The sequence shown here is derived from an EMBL/GenBank/DDBJ whole genome shotgun (WGS) entry which is preliminary data.</text>
</comment>
<dbReference type="RefSeq" id="WP_263253567.1">
    <property type="nucleotide sequence ID" value="NZ_BAABLT010000027.1"/>
</dbReference>
<name>A0ABW3FY77_9PSEU</name>
<dbReference type="SUPFAM" id="SSF46689">
    <property type="entry name" value="Homeodomain-like"/>
    <property type="match status" value="1"/>
</dbReference>
<dbReference type="InterPro" id="IPR023772">
    <property type="entry name" value="DNA-bd_HTH_TetR-type_CS"/>
</dbReference>
<keyword evidence="8" id="KW-1185">Reference proteome</keyword>
<dbReference type="InterPro" id="IPR001647">
    <property type="entry name" value="HTH_TetR"/>
</dbReference>
<dbReference type="Pfam" id="PF00440">
    <property type="entry name" value="TetR_N"/>
    <property type="match status" value="1"/>
</dbReference>
<feature type="region of interest" description="Disordered" evidence="5">
    <location>
        <begin position="1"/>
        <end position="25"/>
    </location>
</feature>
<evidence type="ECO:0000256" key="3">
    <source>
        <dbReference type="ARBA" id="ARBA00023163"/>
    </source>
</evidence>
<feature type="DNA-binding region" description="H-T-H motif" evidence="4">
    <location>
        <begin position="46"/>
        <end position="65"/>
    </location>
</feature>
<dbReference type="Gene3D" id="1.10.10.60">
    <property type="entry name" value="Homeodomain-like"/>
    <property type="match status" value="1"/>
</dbReference>
<dbReference type="PANTHER" id="PTHR30055">
    <property type="entry name" value="HTH-TYPE TRANSCRIPTIONAL REGULATOR RUTR"/>
    <property type="match status" value="1"/>
</dbReference>
<keyword evidence="2 4" id="KW-0238">DNA-binding</keyword>
<dbReference type="PRINTS" id="PR00455">
    <property type="entry name" value="HTHTETR"/>
</dbReference>
<keyword evidence="1" id="KW-0805">Transcription regulation</keyword>
<dbReference type="PANTHER" id="PTHR30055:SF238">
    <property type="entry name" value="MYCOFACTOCIN BIOSYNTHESIS TRANSCRIPTIONAL REGULATOR MFTR-RELATED"/>
    <property type="match status" value="1"/>
</dbReference>